<dbReference type="Proteomes" id="UP000199092">
    <property type="component" value="Chromosome I"/>
</dbReference>
<sequence>MSKIRLTRDLLQDGYAPDELRRMQRDGRLVHVRRGAWAAADGSPAEVTAEVRHRLQLEAVAAQVQPGAVVSHGSAAVLHGLPVWPASIERVHLTRNRSTGAKRRRDVEVHGATLPTAHVAELDGLAVTTLPRTVADLARLLPFDQAVAAGDRAAAQDLDFGHLEDVLSTMEQWPGVRQARRVADFLDGRAETAGESVSRVRIGELGLPSPIPQYEVYDAEGTMIARVDFAWPDRRTIGEFDGRVKYGALLRPGQRPEDVVFAEKLREDALRDAGWQVVRWIWADLARPLLIQQRLLRAFARAGRPL</sequence>
<proteinExistence type="predicted"/>
<dbReference type="AlphaFoldDB" id="A0A1H1Z2R7"/>
<accession>A0A1H1Z2R7</accession>
<organism evidence="1 2">
    <name type="scientific">Friedmanniella luteola</name>
    <dbReference type="NCBI Taxonomy" id="546871"/>
    <lineage>
        <taxon>Bacteria</taxon>
        <taxon>Bacillati</taxon>
        <taxon>Actinomycetota</taxon>
        <taxon>Actinomycetes</taxon>
        <taxon>Propionibacteriales</taxon>
        <taxon>Nocardioidaceae</taxon>
        <taxon>Friedmanniella</taxon>
    </lineage>
</organism>
<dbReference type="OrthoDB" id="5143202at2"/>
<gene>
    <name evidence="1" type="ORF">SAMN04488543_3547</name>
</gene>
<reference evidence="1 2" key="1">
    <citation type="submission" date="2016-10" db="EMBL/GenBank/DDBJ databases">
        <authorList>
            <person name="de Groot N.N."/>
        </authorList>
    </citation>
    <scope>NUCLEOTIDE SEQUENCE [LARGE SCALE GENOMIC DNA]</scope>
    <source>
        <strain evidence="1 2">DSM 21741</strain>
    </source>
</reference>
<protein>
    <submittedName>
        <fullName evidence="1">Transcriptional regulator, AbiEi antitoxin, Type IV TA system</fullName>
    </submittedName>
</protein>
<name>A0A1H1Z2R7_9ACTN</name>
<evidence type="ECO:0000313" key="2">
    <source>
        <dbReference type="Proteomes" id="UP000199092"/>
    </source>
</evidence>
<evidence type="ECO:0000313" key="1">
    <source>
        <dbReference type="EMBL" id="SDT27988.1"/>
    </source>
</evidence>
<dbReference type="EMBL" id="LT629749">
    <property type="protein sequence ID" value="SDT27988.1"/>
    <property type="molecule type" value="Genomic_DNA"/>
</dbReference>
<dbReference type="STRING" id="546871.SAMN04488543_3547"/>
<dbReference type="RefSeq" id="WP_091414469.1">
    <property type="nucleotide sequence ID" value="NZ_LT629749.1"/>
</dbReference>
<keyword evidence="2" id="KW-1185">Reference proteome</keyword>